<protein>
    <submittedName>
        <fullName evidence="1">DUF370 domain-containing protein</fullName>
    </submittedName>
</protein>
<reference evidence="1 2" key="1">
    <citation type="submission" date="2019-08" db="EMBL/GenBank/DDBJ databases">
        <title>Selenomonas sp. mPRGC5 and Selenomonas sp. mPRGC8 isolated from ruminal fluid of dairy goat (Capra hircus).</title>
        <authorList>
            <person name="Poothong S."/>
            <person name="Nuengjamnong C."/>
            <person name="Tanasupawat S."/>
        </authorList>
    </citation>
    <scope>NUCLEOTIDE SEQUENCE [LARGE SCALE GENOMIC DNA]</scope>
    <source>
        <strain evidence="2">mPRGC5</strain>
    </source>
</reference>
<name>A0A5D6W5Y6_9FIRM</name>
<evidence type="ECO:0000313" key="2">
    <source>
        <dbReference type="Proteomes" id="UP000323646"/>
    </source>
</evidence>
<dbReference type="NCBIfam" id="NF046065">
    <property type="entry name" value="MtxRegRemB"/>
    <property type="match status" value="1"/>
</dbReference>
<organism evidence="1 2">
    <name type="scientific">Selenomonas ruminis</name>
    <dbReference type="NCBI Taxonomy" id="2593411"/>
    <lineage>
        <taxon>Bacteria</taxon>
        <taxon>Bacillati</taxon>
        <taxon>Bacillota</taxon>
        <taxon>Negativicutes</taxon>
        <taxon>Selenomonadales</taxon>
        <taxon>Selenomonadaceae</taxon>
        <taxon>Selenomonas</taxon>
    </lineage>
</organism>
<accession>A0A5D6W5Y6</accession>
<dbReference type="InterPro" id="IPR007169">
    <property type="entry name" value="RemA-like"/>
</dbReference>
<dbReference type="EMBL" id="VTOY01000006">
    <property type="protein sequence ID" value="TYZ22265.1"/>
    <property type="molecule type" value="Genomic_DNA"/>
</dbReference>
<evidence type="ECO:0000313" key="1">
    <source>
        <dbReference type="EMBL" id="TYZ22265.1"/>
    </source>
</evidence>
<dbReference type="RefSeq" id="WP_149171611.1">
    <property type="nucleotide sequence ID" value="NZ_VTOY01000006.1"/>
</dbReference>
<dbReference type="AlphaFoldDB" id="A0A5D6W5Y6"/>
<keyword evidence="2" id="KW-1185">Reference proteome</keyword>
<comment type="caution">
    <text evidence="1">The sequence shown here is derived from an EMBL/GenBank/DDBJ whole genome shotgun (WGS) entry which is preliminary data.</text>
</comment>
<dbReference type="Proteomes" id="UP000323646">
    <property type="component" value="Unassembled WGS sequence"/>
</dbReference>
<dbReference type="OrthoDB" id="9811390at2"/>
<dbReference type="Pfam" id="PF04025">
    <property type="entry name" value="RemA-like"/>
    <property type="match status" value="1"/>
</dbReference>
<proteinExistence type="predicted"/>
<sequence length="106" mass="11733">MFLHLGNGVSVRTKDVISIQDFALFQNGPGRELLAAKREAGRVINTLELGPEDEHESIKSLVLTDDKIYLSVISPLTLKRRSELTFTTIDTADSTKKTTETSLVTE</sequence>
<gene>
    <name evidence="1" type="ORF">FZ040_08585</name>
</gene>